<dbReference type="UniPathway" id="UPA00344"/>
<evidence type="ECO:0000256" key="1">
    <source>
        <dbReference type="ARBA" id="ARBA00022490"/>
    </source>
</evidence>
<dbReference type="AlphaFoldDB" id="A0A167FLS2"/>
<dbReference type="GO" id="GO:1990140">
    <property type="term" value="C:molybdopterin synthase complex"/>
    <property type="evidence" value="ECO:0007669"/>
    <property type="project" value="UniProtKB-UniRule"/>
</dbReference>
<keyword evidence="1 4" id="KW-0963">Cytoplasm</keyword>
<comment type="pathway">
    <text evidence="4">Cofactor biosynthesis; molybdopterin biosynthesis.</text>
</comment>
<keyword evidence="2 4" id="KW-0808">Transferase</keyword>
<evidence type="ECO:0000313" key="6">
    <source>
        <dbReference type="Proteomes" id="UP000189580"/>
    </source>
</evidence>
<dbReference type="EMBL" id="CP014503">
    <property type="protein sequence ID" value="ANB15461.1"/>
    <property type="molecule type" value="Genomic_DNA"/>
</dbReference>
<dbReference type="CDD" id="cd00756">
    <property type="entry name" value="MoaE"/>
    <property type="match status" value="1"/>
</dbReference>
<comment type="function">
    <text evidence="4">Catalytic subunit of the molybdopterin synthase complex, a complex that catalyzes the conversion of precursor Z into molybdopterin. Acts by mediating the incorporation of 2 sulfur atoms from thiocarboxylated MOCS2A into precursor Z to generate a dithiolene group.</text>
</comment>
<dbReference type="OrthoDB" id="5531344at2759"/>
<dbReference type="Proteomes" id="UP000189580">
    <property type="component" value="Chromosome b"/>
</dbReference>
<dbReference type="InterPro" id="IPR028888">
    <property type="entry name" value="MOCS2B_euk"/>
</dbReference>
<feature type="binding site" evidence="4">
    <location>
        <begin position="136"/>
        <end position="138"/>
    </location>
    <ligand>
        <name>substrate</name>
    </ligand>
</feature>
<dbReference type="Pfam" id="PF02391">
    <property type="entry name" value="MoaE"/>
    <property type="match status" value="1"/>
</dbReference>
<dbReference type="GO" id="GO:0030366">
    <property type="term" value="F:molybdopterin synthase activity"/>
    <property type="evidence" value="ECO:0007669"/>
    <property type="project" value="UniProtKB-UniRule"/>
</dbReference>
<dbReference type="RefSeq" id="XP_018737938.1">
    <property type="nucleotide sequence ID" value="XM_018880084.1"/>
</dbReference>
<name>A0A167FLS2_9ASCO</name>
<protein>
    <recommendedName>
        <fullName evidence="4">Molybdopterin synthase catalytic subunit</fullName>
        <ecNumber evidence="4">2.8.1.12</ecNumber>
    </recommendedName>
    <alternativeName>
        <fullName evidence="4">Molybdenum cofactor synthesis protein 2 large subunit</fullName>
    </alternativeName>
    <alternativeName>
        <fullName evidence="4">Molybdenum cofactor synthesis protein 2B</fullName>
        <shortName evidence="4">MOCS2B</shortName>
    </alternativeName>
</protein>
<comment type="subcellular location">
    <subcellularLocation>
        <location evidence="4">Cytoplasm</location>
    </subcellularLocation>
</comment>
<evidence type="ECO:0000256" key="4">
    <source>
        <dbReference type="HAMAP-Rule" id="MF_03052"/>
    </source>
</evidence>
<organism evidence="5 6">
    <name type="scientific">Sugiyamaella lignohabitans</name>
    <dbReference type="NCBI Taxonomy" id="796027"/>
    <lineage>
        <taxon>Eukaryota</taxon>
        <taxon>Fungi</taxon>
        <taxon>Dikarya</taxon>
        <taxon>Ascomycota</taxon>
        <taxon>Saccharomycotina</taxon>
        <taxon>Dipodascomycetes</taxon>
        <taxon>Dipodascales</taxon>
        <taxon>Trichomonascaceae</taxon>
        <taxon>Sugiyamaella</taxon>
    </lineage>
</organism>
<dbReference type="FunFam" id="3.90.1170.40:FF:000003">
    <property type="entry name" value="Molybdopterin converting factor subunit 2"/>
    <property type="match status" value="1"/>
</dbReference>
<feature type="binding site" evidence="4">
    <location>
        <begin position="113"/>
        <end position="114"/>
    </location>
    <ligand>
        <name>substrate</name>
    </ligand>
</feature>
<dbReference type="GeneID" id="30035072"/>
<dbReference type="InterPro" id="IPR003448">
    <property type="entry name" value="Mopterin_biosynth_MoaE"/>
</dbReference>
<dbReference type="SUPFAM" id="SSF54690">
    <property type="entry name" value="Molybdopterin synthase subunit MoaE"/>
    <property type="match status" value="1"/>
</dbReference>
<dbReference type="InterPro" id="IPR036563">
    <property type="entry name" value="MoaE_sf"/>
</dbReference>
<dbReference type="KEGG" id="slb:AWJ20_3089"/>
<evidence type="ECO:0000256" key="3">
    <source>
        <dbReference type="ARBA" id="ARBA00023150"/>
    </source>
</evidence>
<sequence length="160" mass="17998">MTVEDCIQIALTEDPLDPLELINFVRTPRAGAIVYFGGITRDNMDGKQVVHLSYEAYKPLAIKTLNSIASKALEKWNIEKNHDEYICKVAIVHRLGEVPIGEESVIIAVSAGHRKEGWAAGEWILERVKESVEIWKNERYADGTGVWKANDGHRPHQHTA</sequence>
<keyword evidence="6" id="KW-1185">Reference proteome</keyword>
<accession>A0A167FLS2</accession>
<gene>
    <name evidence="5" type="ORF">AWJ20_3089</name>
</gene>
<dbReference type="HAMAP" id="MF_03052">
    <property type="entry name" value="MOC2B"/>
    <property type="match status" value="1"/>
</dbReference>
<dbReference type="PANTHER" id="PTHR23404">
    <property type="entry name" value="MOLYBDOPTERIN SYNTHASE RELATED"/>
    <property type="match status" value="1"/>
</dbReference>
<evidence type="ECO:0000256" key="2">
    <source>
        <dbReference type="ARBA" id="ARBA00022679"/>
    </source>
</evidence>
<dbReference type="GO" id="GO:0006777">
    <property type="term" value="P:Mo-molybdopterin cofactor biosynthetic process"/>
    <property type="evidence" value="ECO:0007669"/>
    <property type="project" value="UniProtKB-UniRule"/>
</dbReference>
<dbReference type="Gene3D" id="3.90.1170.40">
    <property type="entry name" value="Molybdopterin biosynthesis MoaE subunit"/>
    <property type="match status" value="1"/>
</dbReference>
<keyword evidence="3 4" id="KW-0501">Molybdenum cofactor biosynthesis</keyword>
<comment type="catalytic activity">
    <reaction evidence="4">
        <text>2 [molybdopterin-synthase sulfur-carrier protein]-C-terminal-Gly-aminoethanethioate + cyclic pyranopterin phosphate + H2O = molybdopterin + 2 [molybdopterin-synthase sulfur-carrier protein]-C-terminal Gly-Gly + 2 H(+)</text>
        <dbReference type="Rhea" id="RHEA:26333"/>
        <dbReference type="Rhea" id="RHEA-COMP:12202"/>
        <dbReference type="Rhea" id="RHEA-COMP:19907"/>
        <dbReference type="ChEBI" id="CHEBI:15377"/>
        <dbReference type="ChEBI" id="CHEBI:15378"/>
        <dbReference type="ChEBI" id="CHEBI:58698"/>
        <dbReference type="ChEBI" id="CHEBI:59648"/>
        <dbReference type="ChEBI" id="CHEBI:90778"/>
        <dbReference type="ChEBI" id="CHEBI:232372"/>
        <dbReference type="EC" id="2.8.1.12"/>
    </reaction>
</comment>
<reference evidence="5 6" key="1">
    <citation type="submission" date="2016-02" db="EMBL/GenBank/DDBJ databases">
        <title>Complete genome sequence and transcriptome regulation of the pentose utilising yeast Sugiyamaella lignohabitans.</title>
        <authorList>
            <person name="Bellasio M."/>
            <person name="Peymann A."/>
            <person name="Valli M."/>
            <person name="Sipitzky M."/>
            <person name="Graf A."/>
            <person name="Sauer M."/>
            <person name="Marx H."/>
            <person name="Mattanovich D."/>
        </authorList>
    </citation>
    <scope>NUCLEOTIDE SEQUENCE [LARGE SCALE GENOMIC DNA]</scope>
    <source>
        <strain evidence="5 6">CBS 10342</strain>
    </source>
</reference>
<comment type="similarity">
    <text evidence="4">Belongs to the MoaE family. MOCS2B subfamily.</text>
</comment>
<feature type="binding site" evidence="4">
    <location>
        <position position="129"/>
    </location>
    <ligand>
        <name>substrate</name>
    </ligand>
</feature>
<comment type="subunit">
    <text evidence="4">Heterotetramer; composed of 2 small (MOCS2A) and 2 large (MOCS2B) subunits.</text>
</comment>
<evidence type="ECO:0000313" key="5">
    <source>
        <dbReference type="EMBL" id="ANB15461.1"/>
    </source>
</evidence>
<proteinExistence type="inferred from homology"/>
<dbReference type="EC" id="2.8.1.12" evidence="4"/>